<gene>
    <name evidence="1" type="ORF">MML48_2g00011697</name>
</gene>
<proteinExistence type="predicted"/>
<comment type="caution">
    <text evidence="1">The sequence shown here is derived from an EMBL/GenBank/DDBJ whole genome shotgun (WGS) entry which is preliminary data.</text>
</comment>
<accession>A0ACB9TKP8</accession>
<reference evidence="1" key="1">
    <citation type="submission" date="2022-04" db="EMBL/GenBank/DDBJ databases">
        <title>Chromosome-scale genome assembly of Holotrichia oblita Faldermann.</title>
        <authorList>
            <person name="Rongchong L."/>
        </authorList>
    </citation>
    <scope>NUCLEOTIDE SEQUENCE</scope>
    <source>
        <strain evidence="1">81SQS9</strain>
    </source>
</reference>
<dbReference type="Proteomes" id="UP001056778">
    <property type="component" value="Chromosome 2"/>
</dbReference>
<organism evidence="1 2">
    <name type="scientific">Holotrichia oblita</name>
    <name type="common">Chafer beetle</name>
    <dbReference type="NCBI Taxonomy" id="644536"/>
    <lineage>
        <taxon>Eukaryota</taxon>
        <taxon>Metazoa</taxon>
        <taxon>Ecdysozoa</taxon>
        <taxon>Arthropoda</taxon>
        <taxon>Hexapoda</taxon>
        <taxon>Insecta</taxon>
        <taxon>Pterygota</taxon>
        <taxon>Neoptera</taxon>
        <taxon>Endopterygota</taxon>
        <taxon>Coleoptera</taxon>
        <taxon>Polyphaga</taxon>
        <taxon>Scarabaeiformia</taxon>
        <taxon>Scarabaeidae</taxon>
        <taxon>Melolonthinae</taxon>
        <taxon>Holotrichia</taxon>
    </lineage>
</organism>
<name>A0ACB9TKP8_HOLOL</name>
<evidence type="ECO:0000313" key="2">
    <source>
        <dbReference type="Proteomes" id="UP001056778"/>
    </source>
</evidence>
<dbReference type="EMBL" id="CM043016">
    <property type="protein sequence ID" value="KAI4467370.1"/>
    <property type="molecule type" value="Genomic_DNA"/>
</dbReference>
<protein>
    <submittedName>
        <fullName evidence="1">Cyclic nucleotide phosphodiesterase</fullName>
    </submittedName>
</protein>
<keyword evidence="2" id="KW-1185">Reference proteome</keyword>
<sequence length="651" mass="72659">MANWPRCCGFLNLSGKKASRKASIYIKHVQELGYDDNPTSAYTCVKTKLKERAASETMISNSVIVNEQQGVKDLPKVANNYENCNGSSTSNIEHDKDDDVVFRQSFKKGNNSKSNRSSARSGVDSVDSGRSPVPSILKQREILNMLYNVEEDKESDVQTDEESDTDIENSDIGKDNDNKTNEKVYDEESESDDNSDLDYYTAVTAVQNKETTNVIQWTNELIQLKHGEVRLLGQQATTQALFAALDKCRDIIIITDDQSKMQYVNSAAETYFGYRYEELLGKTLHEQLTTDPMQINVMSAKLLRGRLWSGHLTLKRKTLETVTVMCSAIPVNCGARFPTHFALVIDCGTIAIDLPRGSTTNLKRNSIDIRSVSSDYNRRTSIAKLSALPLEAPITKVTQDSAGSNNQLVGTLDKVIEMLRCTELYSPQMKADNRVAAEEPVATDLIGALISMPTQIRDLLEGALAWDFDVIRLEDLSNKRPLLYLGMHIMLHFDVPGTLNIDERILYNFLMLIESKYHADNSYHNSSHAADVMQSVACYLERDRLKAIMDPLDEAVSLIAAACHDVDHPGRSSAFLSNCDNPLAVLYNDITVLENHHAALTFKLALGKVIYLIVILKVADKFYSFISNALMVTNYQVRTFANAILLNCNPA</sequence>
<evidence type="ECO:0000313" key="1">
    <source>
        <dbReference type="EMBL" id="KAI4467370.1"/>
    </source>
</evidence>